<dbReference type="EMBL" id="JAGTJJ010000055">
    <property type="protein sequence ID" value="MDC3987567.1"/>
    <property type="molecule type" value="Genomic_DNA"/>
</dbReference>
<feature type="region of interest" description="Disordered" evidence="2">
    <location>
        <begin position="422"/>
        <end position="448"/>
    </location>
</feature>
<comment type="caution">
    <text evidence="3">The sequence shown here is derived from an EMBL/GenBank/DDBJ whole genome shotgun (WGS) entry which is preliminary data.</text>
</comment>
<reference evidence="3 5" key="1">
    <citation type="submission" date="2021-04" db="EMBL/GenBank/DDBJ databases">
        <title>Genome analysis of Polyangium sp.</title>
        <authorList>
            <person name="Li Y."/>
            <person name="Wang J."/>
        </authorList>
    </citation>
    <scope>NUCLEOTIDE SEQUENCE [LARGE SCALE GENOMIC DNA]</scope>
    <source>
        <strain evidence="3 5">SDU14</strain>
    </source>
</reference>
<feature type="compositionally biased region" description="Pro residues" evidence="2">
    <location>
        <begin position="20"/>
        <end position="39"/>
    </location>
</feature>
<evidence type="ECO:0000256" key="1">
    <source>
        <dbReference type="SAM" id="Coils"/>
    </source>
</evidence>
<dbReference type="Proteomes" id="UP001151081">
    <property type="component" value="Unassembled WGS sequence"/>
</dbReference>
<dbReference type="EMBL" id="JAGTJJ010000096">
    <property type="protein sequence ID" value="MDC3989121.1"/>
    <property type="molecule type" value="Genomic_DNA"/>
</dbReference>
<feature type="region of interest" description="Disordered" evidence="2">
    <location>
        <begin position="1"/>
        <end position="40"/>
    </location>
</feature>
<keyword evidence="1" id="KW-0175">Coiled coil</keyword>
<evidence type="ECO:0000313" key="4">
    <source>
        <dbReference type="EMBL" id="MDC3989121.1"/>
    </source>
</evidence>
<feature type="coiled-coil region" evidence="1">
    <location>
        <begin position="131"/>
        <end position="158"/>
    </location>
</feature>
<accession>A0A9X3XBN6</accession>
<protein>
    <submittedName>
        <fullName evidence="3">Uncharacterized protein</fullName>
    </submittedName>
</protein>
<evidence type="ECO:0000313" key="3">
    <source>
        <dbReference type="EMBL" id="MDC3987567.1"/>
    </source>
</evidence>
<sequence length="448" mass="47556">MKNPLGRLFSALGGTSAPAPAAPPSRPALPPAPPSPPPLEVRRAEATVLECERAEADAQAALAAARLPYEDAQRAHQAARRALHEAEDAAASAPDDDRAASTLAAAQQAEARAAGILASFSRRHDAARASLESARAALAAARIRLEGARADADRAEAEARIVRAGEDAQKASAAYVSTHPGPKLAAILDMSRKAFGEARARAGTLRAEVFAALEAAEAGDRRALAAEPHRAEQIKAEAEERRAAARAVLESLADVERWYAHAAPAVAMLALAGELEREARGMLAELAAEAHEAGVDARKVGSEFEPVDPKLAEAAVILGRFLGVTAEERGEIERRAYAIDMAIMRALSTNWAMSTCRVHEGNHGRTLTSEERARLLLRDPGGKPRAMLRADHARLVAQGDRTALEYEEKQGRGTDSRLAAMRAEDERNAAEARARGQGRDGRGMFATN</sequence>
<dbReference type="RefSeq" id="WP_272459632.1">
    <property type="nucleotide sequence ID" value="NZ_JAGTJJ010000055.1"/>
</dbReference>
<name>A0A9X3XBN6_9BACT</name>
<dbReference type="AlphaFoldDB" id="A0A9X3XBN6"/>
<proteinExistence type="predicted"/>
<keyword evidence="5" id="KW-1185">Reference proteome</keyword>
<evidence type="ECO:0000256" key="2">
    <source>
        <dbReference type="SAM" id="MobiDB-lite"/>
    </source>
</evidence>
<organism evidence="3 5">
    <name type="scientific">Polyangium jinanense</name>
    <dbReference type="NCBI Taxonomy" id="2829994"/>
    <lineage>
        <taxon>Bacteria</taxon>
        <taxon>Pseudomonadati</taxon>
        <taxon>Myxococcota</taxon>
        <taxon>Polyangia</taxon>
        <taxon>Polyangiales</taxon>
        <taxon>Polyangiaceae</taxon>
        <taxon>Polyangium</taxon>
    </lineage>
</organism>
<gene>
    <name evidence="3" type="ORF">KEG57_44280</name>
    <name evidence="4" type="ORF">KEG57_52130</name>
</gene>
<evidence type="ECO:0000313" key="5">
    <source>
        <dbReference type="Proteomes" id="UP001151081"/>
    </source>
</evidence>
<feature type="compositionally biased region" description="Basic and acidic residues" evidence="2">
    <location>
        <begin position="422"/>
        <end position="442"/>
    </location>
</feature>